<dbReference type="EMBL" id="JACOPG010000003">
    <property type="protein sequence ID" value="MBC5686718.1"/>
    <property type="molecule type" value="Genomic_DNA"/>
</dbReference>
<evidence type="ECO:0000256" key="6">
    <source>
        <dbReference type="ARBA" id="ARBA00022692"/>
    </source>
</evidence>
<dbReference type="PANTHER" id="PTHR43823">
    <property type="entry name" value="SPORULATION PROTEIN YKVU"/>
    <property type="match status" value="1"/>
</dbReference>
<evidence type="ECO:0000256" key="5">
    <source>
        <dbReference type="ARBA" id="ARBA00022475"/>
    </source>
</evidence>
<feature type="transmembrane region" description="Helical" evidence="10">
    <location>
        <begin position="354"/>
        <end position="379"/>
    </location>
</feature>
<feature type="transmembrane region" description="Helical" evidence="10">
    <location>
        <begin position="136"/>
        <end position="157"/>
    </location>
</feature>
<evidence type="ECO:0000256" key="1">
    <source>
        <dbReference type="ARBA" id="ARBA00004651"/>
    </source>
</evidence>
<feature type="transmembrane region" description="Helical" evidence="10">
    <location>
        <begin position="391"/>
        <end position="411"/>
    </location>
</feature>
<feature type="transmembrane region" description="Helical" evidence="10">
    <location>
        <begin position="199"/>
        <end position="218"/>
    </location>
</feature>
<keyword evidence="8 10" id="KW-0472">Membrane</keyword>
<dbReference type="InterPro" id="IPR048279">
    <property type="entry name" value="MdtK-like"/>
</dbReference>
<keyword evidence="9" id="KW-0046">Antibiotic resistance</keyword>
<protein>
    <recommendedName>
        <fullName evidence="3">Multidrug export protein MepA</fullName>
    </recommendedName>
</protein>
<keyword evidence="5" id="KW-1003">Cell membrane</keyword>
<dbReference type="InterPro" id="IPR051327">
    <property type="entry name" value="MATE_MepA_subfamily"/>
</dbReference>
<dbReference type="PIRSF" id="PIRSF006603">
    <property type="entry name" value="DinF"/>
    <property type="match status" value="1"/>
</dbReference>
<evidence type="ECO:0000256" key="8">
    <source>
        <dbReference type="ARBA" id="ARBA00023136"/>
    </source>
</evidence>
<feature type="transmembrane region" description="Helical" evidence="10">
    <location>
        <begin position="417"/>
        <end position="440"/>
    </location>
</feature>
<keyword evidence="4" id="KW-0813">Transport</keyword>
<feature type="transmembrane region" description="Helical" evidence="10">
    <location>
        <begin position="275"/>
        <end position="300"/>
    </location>
</feature>
<evidence type="ECO:0000256" key="7">
    <source>
        <dbReference type="ARBA" id="ARBA00022989"/>
    </source>
</evidence>
<dbReference type="CDD" id="cd13143">
    <property type="entry name" value="MATE_MepA_like"/>
    <property type="match status" value="1"/>
</dbReference>
<dbReference type="Pfam" id="PF01554">
    <property type="entry name" value="MatE"/>
    <property type="match status" value="2"/>
</dbReference>
<gene>
    <name evidence="11" type="ORF">H8R94_08920</name>
</gene>
<evidence type="ECO:0000256" key="2">
    <source>
        <dbReference type="ARBA" id="ARBA00008417"/>
    </source>
</evidence>
<evidence type="ECO:0000313" key="11">
    <source>
        <dbReference type="EMBL" id="MBC5686718.1"/>
    </source>
</evidence>
<evidence type="ECO:0000256" key="4">
    <source>
        <dbReference type="ARBA" id="ARBA00022448"/>
    </source>
</evidence>
<sequence>MKKEQRLNPDIFAKESIWKLMVKMCLPAVITILIMVIYNMADIYFIGQLKDPYKVTGLSLCMPITTLLSALGSMIGTGASSCISVAMGRGDDSKVAHYSSFSFYFSIFIGAVFTAIVLIFQTPILDLIGTSANTRGYAASYLSLIMLGAPLTMLNTATGQIIRCEGASVSAMVGNLLGTILNIILDPIFILVLGMGVPGAAIATLIGTASSSIYYIVFIIRKCKHVTIHLHDFTLGQGVATGVLAIGLPSGVSTLLNSISGIFENNLLVAHGDHYVAALSVAGRATMIIGMLQIGVAMGVQPIIAYSYGARNWKRMRETILKTSLVTVILGLALTLLCRGFSTTLVKAFLDDTTIIPLGVYVISIGTLSGPFIGLYQLCTTFLQSTEKPSYALFVSLLRQGVIFIPALYLLDSLYGFHGIVWAQPLATFIALGLALIFALHHYKKLRTLSEI</sequence>
<name>A0ABR7GHG5_9FIRM</name>
<comment type="similarity">
    <text evidence="2">Belongs to the multi antimicrobial extrusion (MATE) (TC 2.A.66.1) family. MepA subfamily.</text>
</comment>
<reference evidence="11 12" key="1">
    <citation type="submission" date="2020-08" db="EMBL/GenBank/DDBJ databases">
        <title>Genome public.</title>
        <authorList>
            <person name="Liu C."/>
            <person name="Sun Q."/>
        </authorList>
    </citation>
    <scope>NUCLEOTIDE SEQUENCE [LARGE SCALE GENOMIC DNA]</scope>
    <source>
        <strain evidence="11 12">NSJ-9</strain>
    </source>
</reference>
<feature type="transmembrane region" description="Helical" evidence="10">
    <location>
        <begin position="67"/>
        <end position="89"/>
    </location>
</feature>
<feature type="transmembrane region" description="Helical" evidence="10">
    <location>
        <begin position="320"/>
        <end position="342"/>
    </location>
</feature>
<feature type="transmembrane region" description="Helical" evidence="10">
    <location>
        <begin position="169"/>
        <end position="193"/>
    </location>
</feature>
<feature type="transmembrane region" description="Helical" evidence="10">
    <location>
        <begin position="239"/>
        <end position="263"/>
    </location>
</feature>
<dbReference type="RefSeq" id="WP_118535359.1">
    <property type="nucleotide sequence ID" value="NZ_JACOPG010000003.1"/>
</dbReference>
<keyword evidence="7 10" id="KW-1133">Transmembrane helix</keyword>
<proteinExistence type="inferred from homology"/>
<evidence type="ECO:0000256" key="10">
    <source>
        <dbReference type="SAM" id="Phobius"/>
    </source>
</evidence>
<dbReference type="InterPro" id="IPR045070">
    <property type="entry name" value="MATE_MepA-like"/>
</dbReference>
<dbReference type="InterPro" id="IPR002528">
    <property type="entry name" value="MATE_fam"/>
</dbReference>
<accession>A0ABR7GHG5</accession>
<feature type="transmembrane region" description="Helical" evidence="10">
    <location>
        <begin position="101"/>
        <end position="124"/>
    </location>
</feature>
<keyword evidence="6 10" id="KW-0812">Transmembrane</keyword>
<keyword evidence="12" id="KW-1185">Reference proteome</keyword>
<comment type="subcellular location">
    <subcellularLocation>
        <location evidence="1">Cell membrane</location>
        <topology evidence="1">Multi-pass membrane protein</topology>
    </subcellularLocation>
</comment>
<evidence type="ECO:0000313" key="12">
    <source>
        <dbReference type="Proteomes" id="UP000643810"/>
    </source>
</evidence>
<dbReference type="PANTHER" id="PTHR43823:SF3">
    <property type="entry name" value="MULTIDRUG EXPORT PROTEIN MEPA"/>
    <property type="match status" value="1"/>
</dbReference>
<dbReference type="Proteomes" id="UP000643810">
    <property type="component" value="Unassembled WGS sequence"/>
</dbReference>
<evidence type="ECO:0000256" key="3">
    <source>
        <dbReference type="ARBA" id="ARBA00022106"/>
    </source>
</evidence>
<evidence type="ECO:0000256" key="9">
    <source>
        <dbReference type="ARBA" id="ARBA00023251"/>
    </source>
</evidence>
<organism evidence="11 12">
    <name type="scientific">Roseburia lenta</name>
    <dbReference type="NCBI Taxonomy" id="2763061"/>
    <lineage>
        <taxon>Bacteria</taxon>
        <taxon>Bacillati</taxon>
        <taxon>Bacillota</taxon>
        <taxon>Clostridia</taxon>
        <taxon>Lachnospirales</taxon>
        <taxon>Lachnospiraceae</taxon>
        <taxon>Roseburia</taxon>
    </lineage>
</organism>
<feature type="transmembrane region" description="Helical" evidence="10">
    <location>
        <begin position="20"/>
        <end position="47"/>
    </location>
</feature>
<dbReference type="NCBIfam" id="TIGR00797">
    <property type="entry name" value="matE"/>
    <property type="match status" value="1"/>
</dbReference>
<comment type="caution">
    <text evidence="11">The sequence shown here is derived from an EMBL/GenBank/DDBJ whole genome shotgun (WGS) entry which is preliminary data.</text>
</comment>